<evidence type="ECO:0000256" key="6">
    <source>
        <dbReference type="SAM" id="MobiDB-lite"/>
    </source>
</evidence>
<feature type="region of interest" description="Disordered" evidence="6">
    <location>
        <begin position="21"/>
        <end position="107"/>
    </location>
</feature>
<evidence type="ECO:0000256" key="3">
    <source>
        <dbReference type="ARBA" id="ARBA00023136"/>
    </source>
</evidence>
<evidence type="ECO:0000256" key="2">
    <source>
        <dbReference type="ARBA" id="ARBA00022729"/>
    </source>
</evidence>
<dbReference type="InterPro" id="IPR025971">
    <property type="entry name" value="LppP/LprE"/>
</dbReference>
<dbReference type="OrthoDB" id="3254867at2"/>
<evidence type="ECO:0000256" key="7">
    <source>
        <dbReference type="SAM" id="SignalP"/>
    </source>
</evidence>
<reference evidence="8 9" key="1">
    <citation type="journal article" date="2008" name="J. Bacteriol.">
        <title>Complete genome sequence of the soil actinomycete Kocuria rhizophila.</title>
        <authorList>
            <person name="Takarada H."/>
            <person name="Sekine M."/>
            <person name="Kosugi H."/>
            <person name="Matsuo Y."/>
            <person name="Fujisawa T."/>
            <person name="Omata S."/>
            <person name="Kishi E."/>
            <person name="Shimizu A."/>
            <person name="Tsukatani N."/>
            <person name="Tanikawa S."/>
            <person name="Fujita N."/>
            <person name="Harayama S."/>
        </authorList>
    </citation>
    <scope>NUCLEOTIDE SEQUENCE [LARGE SCALE GENOMIC DNA]</scope>
    <source>
        <strain evidence="9">ATCC 9341 / DSM 348 / NBRC 103217 / DC2201</strain>
    </source>
</reference>
<dbReference type="KEGG" id="krh:KRH_07750"/>
<keyword evidence="4" id="KW-0564">Palmitate</keyword>
<dbReference type="Pfam" id="PF14041">
    <property type="entry name" value="Lipoprotein_21"/>
    <property type="match status" value="1"/>
</dbReference>
<evidence type="ECO:0000313" key="8">
    <source>
        <dbReference type="EMBL" id="BAG29122.1"/>
    </source>
</evidence>
<dbReference type="Proteomes" id="UP000008838">
    <property type="component" value="Chromosome"/>
</dbReference>
<keyword evidence="9" id="KW-1185">Reference proteome</keyword>
<proteinExistence type="predicted"/>
<feature type="compositionally biased region" description="Low complexity" evidence="6">
    <location>
        <begin position="84"/>
        <end position="99"/>
    </location>
</feature>
<sequence>MNRSRTLATTVALALLATGSLTGCGADSTEQPRSMSTTSEIDGGPTSGIRSRAASSAPSAPDEAQQPAGGSGAPSGTRGSGDRASTPAPAASSPEPKNSCATTSAQQAVDENIGKVPAAFPDGTQNVDWMVQDSDNYDPCAELSWVTLVIEGATVSSPYTQMLFHHGEYLGTTTSKAIGFSPSTVRLDDATIQVTYRYVEGSESNAEARGRAVSTYTWNPDTESIDHAGEWPPGIG</sequence>
<protein>
    <recommendedName>
        <fullName evidence="10">LppP/LprE family lipoprotein</fullName>
    </recommendedName>
</protein>
<dbReference type="STRING" id="378753.KRH_07750"/>
<feature type="signal peptide" evidence="7">
    <location>
        <begin position="1"/>
        <end position="25"/>
    </location>
</feature>
<keyword evidence="2 7" id="KW-0732">Signal</keyword>
<name>B2GKA2_KOCRD</name>
<feature type="compositionally biased region" description="Low complexity" evidence="6">
    <location>
        <begin position="50"/>
        <end position="61"/>
    </location>
</feature>
<keyword evidence="5" id="KW-0449">Lipoprotein</keyword>
<dbReference type="eggNOG" id="ENOG5033JYS">
    <property type="taxonomic scope" value="Bacteria"/>
</dbReference>
<organism evidence="8 9">
    <name type="scientific">Kocuria rhizophila (strain ATCC 9341 / DSM 348 / NBRC 103217 / DC2201)</name>
    <dbReference type="NCBI Taxonomy" id="378753"/>
    <lineage>
        <taxon>Bacteria</taxon>
        <taxon>Bacillati</taxon>
        <taxon>Actinomycetota</taxon>
        <taxon>Actinomycetes</taxon>
        <taxon>Micrococcales</taxon>
        <taxon>Micrococcaceae</taxon>
        <taxon>Kocuria</taxon>
    </lineage>
</organism>
<dbReference type="AlphaFoldDB" id="B2GKA2"/>
<evidence type="ECO:0000313" key="9">
    <source>
        <dbReference type="Proteomes" id="UP000008838"/>
    </source>
</evidence>
<dbReference type="HOGENOM" id="CLU_102514_0_0_11"/>
<accession>B2GKA2</accession>
<feature type="chain" id="PRO_5038474536" description="LppP/LprE family lipoprotein" evidence="7">
    <location>
        <begin position="26"/>
        <end position="236"/>
    </location>
</feature>
<evidence type="ECO:0000256" key="4">
    <source>
        <dbReference type="ARBA" id="ARBA00023139"/>
    </source>
</evidence>
<keyword evidence="1" id="KW-1003">Cell membrane</keyword>
<gene>
    <name evidence="8" type="ordered locus">KRH_07750</name>
</gene>
<dbReference type="PROSITE" id="PS51257">
    <property type="entry name" value="PROKAR_LIPOPROTEIN"/>
    <property type="match status" value="1"/>
</dbReference>
<dbReference type="RefSeq" id="WP_012397843.1">
    <property type="nucleotide sequence ID" value="NC_010617.1"/>
</dbReference>
<evidence type="ECO:0008006" key="10">
    <source>
        <dbReference type="Google" id="ProtNLM"/>
    </source>
</evidence>
<evidence type="ECO:0000256" key="5">
    <source>
        <dbReference type="ARBA" id="ARBA00023288"/>
    </source>
</evidence>
<feature type="compositionally biased region" description="Polar residues" evidence="6">
    <location>
        <begin position="28"/>
        <end position="40"/>
    </location>
</feature>
<evidence type="ECO:0000256" key="1">
    <source>
        <dbReference type="ARBA" id="ARBA00022475"/>
    </source>
</evidence>
<keyword evidence="3" id="KW-0472">Membrane</keyword>
<dbReference type="EMBL" id="AP009152">
    <property type="protein sequence ID" value="BAG29122.1"/>
    <property type="molecule type" value="Genomic_DNA"/>
</dbReference>